<dbReference type="EMBL" id="RJVU01000082">
    <property type="protein sequence ID" value="ROL55590.1"/>
    <property type="molecule type" value="Genomic_DNA"/>
</dbReference>
<feature type="compositionally biased region" description="Basic and acidic residues" evidence="1">
    <location>
        <begin position="93"/>
        <end position="105"/>
    </location>
</feature>
<evidence type="ECO:0000313" key="2">
    <source>
        <dbReference type="EMBL" id="ROL55590.1"/>
    </source>
</evidence>
<gene>
    <name evidence="2" type="ORF">DPX16_23607</name>
</gene>
<keyword evidence="3" id="KW-1185">Reference proteome</keyword>
<proteinExistence type="predicted"/>
<feature type="compositionally biased region" description="Polar residues" evidence="1">
    <location>
        <begin position="106"/>
        <end position="117"/>
    </location>
</feature>
<dbReference type="AlphaFoldDB" id="A0A3N0ZAY4"/>
<sequence>MPAGDAADSVRCKALNQLLAECWSISSIADASGRVSSIRCKGFFNAENASLRCLVIETVTCRVVKNRVAQGYSGYQKPRIIQPRKQGTGRQSRIREPGRDNRDNDTGTACNELTKTT</sequence>
<evidence type="ECO:0000313" key="3">
    <source>
        <dbReference type="Proteomes" id="UP000281406"/>
    </source>
</evidence>
<reference evidence="2 3" key="1">
    <citation type="submission" date="2018-10" db="EMBL/GenBank/DDBJ databases">
        <title>Genome assembly for a Yunnan-Guizhou Plateau 3E fish, Anabarilius grahami (Regan), and its evolutionary and genetic applications.</title>
        <authorList>
            <person name="Jiang W."/>
        </authorList>
    </citation>
    <scope>NUCLEOTIDE SEQUENCE [LARGE SCALE GENOMIC DNA]</scope>
    <source>
        <strain evidence="2">AG-KIZ</strain>
        <tissue evidence="2">Muscle</tissue>
    </source>
</reference>
<organism evidence="2 3">
    <name type="scientific">Anabarilius grahami</name>
    <name type="common">Kanglang fish</name>
    <name type="synonym">Barilius grahami</name>
    <dbReference type="NCBI Taxonomy" id="495550"/>
    <lineage>
        <taxon>Eukaryota</taxon>
        <taxon>Metazoa</taxon>
        <taxon>Chordata</taxon>
        <taxon>Craniata</taxon>
        <taxon>Vertebrata</taxon>
        <taxon>Euteleostomi</taxon>
        <taxon>Actinopterygii</taxon>
        <taxon>Neopterygii</taxon>
        <taxon>Teleostei</taxon>
        <taxon>Ostariophysi</taxon>
        <taxon>Cypriniformes</taxon>
        <taxon>Xenocyprididae</taxon>
        <taxon>Xenocypridinae</taxon>
        <taxon>Xenocypridinae incertae sedis</taxon>
        <taxon>Anabarilius</taxon>
    </lineage>
</organism>
<accession>A0A3N0ZAY4</accession>
<comment type="caution">
    <text evidence="2">The sequence shown here is derived from an EMBL/GenBank/DDBJ whole genome shotgun (WGS) entry which is preliminary data.</text>
</comment>
<dbReference type="Proteomes" id="UP000281406">
    <property type="component" value="Unassembled WGS sequence"/>
</dbReference>
<name>A0A3N0ZAY4_ANAGA</name>
<evidence type="ECO:0000256" key="1">
    <source>
        <dbReference type="SAM" id="MobiDB-lite"/>
    </source>
</evidence>
<feature type="region of interest" description="Disordered" evidence="1">
    <location>
        <begin position="75"/>
        <end position="117"/>
    </location>
</feature>
<protein>
    <submittedName>
        <fullName evidence="2">Uncharacterized protein</fullName>
    </submittedName>
</protein>